<dbReference type="EMBL" id="CP150886">
    <property type="protein sequence ID" value="WZB89104.1"/>
    <property type="molecule type" value="Genomic_DNA"/>
</dbReference>
<dbReference type="Proteomes" id="UP001483337">
    <property type="component" value="Chromosome"/>
</dbReference>
<evidence type="ECO:0000256" key="4">
    <source>
        <dbReference type="ARBA" id="ARBA00022676"/>
    </source>
</evidence>
<keyword evidence="7 9" id="KW-1133">Transmembrane helix</keyword>
<evidence type="ECO:0000313" key="10">
    <source>
        <dbReference type="EMBL" id="WZB89104.1"/>
    </source>
</evidence>
<dbReference type="SUPFAM" id="SSF53448">
    <property type="entry name" value="Nucleotide-diphospho-sugar transferases"/>
    <property type="match status" value="1"/>
</dbReference>
<accession>A0ABZ2UUN6</accession>
<evidence type="ECO:0000313" key="11">
    <source>
        <dbReference type="Proteomes" id="UP001483337"/>
    </source>
</evidence>
<evidence type="ECO:0000256" key="3">
    <source>
        <dbReference type="ARBA" id="ARBA00004991"/>
    </source>
</evidence>
<feature type="transmembrane region" description="Helical" evidence="9">
    <location>
        <begin position="319"/>
        <end position="337"/>
    </location>
</feature>
<keyword evidence="11" id="KW-1185">Reference proteome</keyword>
<dbReference type="InterPro" id="IPR029044">
    <property type="entry name" value="Nucleotide-diphossugar_trans"/>
</dbReference>
<name>A0ABZ2UUN6_9CYAN</name>
<evidence type="ECO:0000256" key="1">
    <source>
        <dbReference type="ARBA" id="ARBA00004141"/>
    </source>
</evidence>
<proteinExistence type="predicted"/>
<keyword evidence="4" id="KW-0328">Glycosyltransferase</keyword>
<gene>
    <name evidence="10" type="ORF">WJM97_05345</name>
</gene>
<evidence type="ECO:0000256" key="8">
    <source>
        <dbReference type="ARBA" id="ARBA00023136"/>
    </source>
</evidence>
<dbReference type="InterPro" id="IPR025993">
    <property type="entry name" value="Ceramide_glucosylTrfase"/>
</dbReference>
<keyword evidence="5" id="KW-0808">Transferase</keyword>
<feature type="transmembrane region" description="Helical" evidence="9">
    <location>
        <begin position="357"/>
        <end position="380"/>
    </location>
</feature>
<comment type="pathway">
    <text evidence="3">Sphingolipid metabolism.</text>
</comment>
<feature type="transmembrane region" description="Helical" evidence="9">
    <location>
        <begin position="279"/>
        <end position="307"/>
    </location>
</feature>
<evidence type="ECO:0000256" key="7">
    <source>
        <dbReference type="ARBA" id="ARBA00022989"/>
    </source>
</evidence>
<feature type="transmembrane region" description="Helical" evidence="9">
    <location>
        <begin position="12"/>
        <end position="30"/>
    </location>
</feature>
<organism evidence="10 11">
    <name type="scientific">Okeanomitos corallinicola TIOX110</name>
    <dbReference type="NCBI Taxonomy" id="3133117"/>
    <lineage>
        <taxon>Bacteria</taxon>
        <taxon>Bacillati</taxon>
        <taxon>Cyanobacteriota</taxon>
        <taxon>Cyanophyceae</taxon>
        <taxon>Nostocales</taxon>
        <taxon>Aphanizomenonaceae</taxon>
        <taxon>Okeanomitos</taxon>
    </lineage>
</organism>
<protein>
    <submittedName>
        <fullName evidence="10">Glycosyltransferase family 2 protein</fullName>
    </submittedName>
</protein>
<dbReference type="PANTHER" id="PTHR12726">
    <property type="entry name" value="CERAMIDE GLUCOSYLTRANSFERASE"/>
    <property type="match status" value="1"/>
</dbReference>
<keyword evidence="6 9" id="KW-0812">Transmembrane</keyword>
<dbReference type="Gene3D" id="3.90.550.10">
    <property type="entry name" value="Spore Coat Polysaccharide Biosynthesis Protein SpsA, Chain A"/>
    <property type="match status" value="1"/>
</dbReference>
<evidence type="ECO:0000256" key="9">
    <source>
        <dbReference type="SAM" id="Phobius"/>
    </source>
</evidence>
<sequence>MEDFATFLSKSLIGWLVIQVCLTLIFLSYLRSYKQPLLSDHQFPKTAVILCLRGADPFLPNCLRSLLQQNYPDYDLKLIIDSPEDPAFKITKEVITEIKATNCQISTLRTVRHNCSLKCSSLVQAISDLDDSYQVVALVDADTIVHSNWLRELVTPLINEKVGLTTGNRWYVPTGKYWGSLVRYVGNVSTVVQMFLFQVPWGGSLAIKKQVIQETELLEKWGEAFGDDMLLHKVIKKHRLKIKFVPSLLILNREEINLPNLLPSLKRLILCCRLYHPNWLALVSDAISSILFPAMTILLALGFLFVAEWEVAFSLLKSYSIYTIGLLLLMLFMELGVQEILRSQNQFTPQIPLKTILKMLIAIPFTQWVYGLAMLSSLWMSTVTWRGLSYRVKSPWQIHLVEYHPYQWLDQPIDPKISL</sequence>
<evidence type="ECO:0000256" key="2">
    <source>
        <dbReference type="ARBA" id="ARBA00004760"/>
    </source>
</evidence>
<evidence type="ECO:0000256" key="5">
    <source>
        <dbReference type="ARBA" id="ARBA00022679"/>
    </source>
</evidence>
<dbReference type="Pfam" id="PF13641">
    <property type="entry name" value="Glyco_tranf_2_3"/>
    <property type="match status" value="1"/>
</dbReference>
<comment type="pathway">
    <text evidence="2">Lipid metabolism; sphingolipid metabolism.</text>
</comment>
<dbReference type="RefSeq" id="WP_353932007.1">
    <property type="nucleotide sequence ID" value="NZ_CP150886.1"/>
</dbReference>
<reference evidence="10 11" key="1">
    <citation type="submission" date="2024-04" db="EMBL/GenBank/DDBJ databases">
        <title>Okeanomitos corallinicola gen. &amp; sp. nov. (Nostocales, Cyanobacteria), a new toxic marine heterocyst-forming cyanobacterium from a coral reef.</title>
        <authorList>
            <person name="Li H."/>
            <person name="Li R."/>
            <person name="Kang J."/>
            <person name="Hii K.S."/>
            <person name="Mohamed H.F."/>
            <person name="Xu X."/>
            <person name="Luo Z."/>
        </authorList>
    </citation>
    <scope>NUCLEOTIDE SEQUENCE [LARGE SCALE GENOMIC DNA]</scope>
    <source>
        <strain evidence="10 11">TIOX110</strain>
    </source>
</reference>
<dbReference type="PANTHER" id="PTHR12726:SF0">
    <property type="entry name" value="CERAMIDE GLUCOSYLTRANSFERASE"/>
    <property type="match status" value="1"/>
</dbReference>
<comment type="subcellular location">
    <subcellularLocation>
        <location evidence="1">Membrane</location>
        <topology evidence="1">Multi-pass membrane protein</topology>
    </subcellularLocation>
</comment>
<evidence type="ECO:0000256" key="6">
    <source>
        <dbReference type="ARBA" id="ARBA00022692"/>
    </source>
</evidence>
<keyword evidence="8 9" id="KW-0472">Membrane</keyword>